<accession>A0A1I3SL31</accession>
<sequence length="197" mass="22476">MDVIYLDQSCYHQQGLIALLENSNITCCNTLREMKTLMSDREKTASLSPIIIFDLPVNFRTALVQIDYLTRLKITLNATLIFFSDSVKSKINYSTHAITADCFIDKKSPIGTISTRLAMMLCQHKNGQLLAAPAINNHLTRKEFNFLCCLFTYESIEGVAKITGVNKKTLYSHQNKIVKKLNLKNSLHLYQRFTNNF</sequence>
<comment type="caution">
    <text evidence="1">The sequence shown here is derived from an EMBL/GenBank/DDBJ whole genome shotgun (WGS) entry which is preliminary data.</text>
</comment>
<evidence type="ECO:0000313" key="2">
    <source>
        <dbReference type="Proteomes" id="UP000198841"/>
    </source>
</evidence>
<dbReference type="RefSeq" id="WP_091003250.1">
    <property type="nucleotide sequence ID" value="NZ_FOSD01000002.1"/>
</dbReference>
<name>A0A1I3SL31_9GAMM</name>
<dbReference type="EMBL" id="FOSD01000002">
    <property type="protein sequence ID" value="SFJ59070.1"/>
    <property type="molecule type" value="Genomic_DNA"/>
</dbReference>
<dbReference type="Proteomes" id="UP000198841">
    <property type="component" value="Unassembled WGS sequence"/>
</dbReference>
<organism evidence="1 2">
    <name type="scientific">Candidatus Pantoea symbiotica</name>
    <dbReference type="NCBI Taxonomy" id="1884370"/>
    <lineage>
        <taxon>Bacteria</taxon>
        <taxon>Pseudomonadati</taxon>
        <taxon>Pseudomonadota</taxon>
        <taxon>Gammaproteobacteria</taxon>
        <taxon>Enterobacterales</taxon>
        <taxon>Erwiniaceae</taxon>
        <taxon>Pantoea</taxon>
    </lineage>
</organism>
<keyword evidence="2" id="KW-1185">Reference proteome</keyword>
<proteinExistence type="predicted"/>
<dbReference type="Gene3D" id="1.10.10.10">
    <property type="entry name" value="Winged helix-like DNA-binding domain superfamily/Winged helix DNA-binding domain"/>
    <property type="match status" value="1"/>
</dbReference>
<dbReference type="InterPro" id="IPR036388">
    <property type="entry name" value="WH-like_DNA-bd_sf"/>
</dbReference>
<protein>
    <submittedName>
        <fullName evidence="1">Regulatory protein, luxR family</fullName>
    </submittedName>
</protein>
<evidence type="ECO:0000313" key="1">
    <source>
        <dbReference type="EMBL" id="SFJ59070.1"/>
    </source>
</evidence>
<dbReference type="SUPFAM" id="SSF46894">
    <property type="entry name" value="C-terminal effector domain of the bipartite response regulators"/>
    <property type="match status" value="1"/>
</dbReference>
<reference evidence="1 2" key="1">
    <citation type="submission" date="2016-10" db="EMBL/GenBank/DDBJ databases">
        <authorList>
            <person name="Varghese N."/>
            <person name="Submissions S."/>
        </authorList>
    </citation>
    <scope>NUCLEOTIDE SEQUENCE [LARGE SCALE GENOMIC DNA]</scope>
    <source>
        <strain evidence="1 2">YR512</strain>
    </source>
</reference>
<gene>
    <name evidence="1" type="ORF">SAMN05518863_10211</name>
</gene>
<dbReference type="InterPro" id="IPR016032">
    <property type="entry name" value="Sig_transdc_resp-reg_C-effctor"/>
</dbReference>